<feature type="binding site" evidence="5">
    <location>
        <position position="64"/>
    </location>
    <ligand>
        <name>Ca(2+)</name>
        <dbReference type="ChEBI" id="CHEBI:29108"/>
    </ligand>
</feature>
<feature type="site" description="Important for catalytic activity against dermatan sulfate substrate" evidence="4">
    <location>
        <position position="392"/>
    </location>
</feature>
<feature type="binding site" evidence="5">
    <location>
        <position position="35"/>
    </location>
    <ligand>
        <name>Ca(2+)</name>
        <dbReference type="ChEBI" id="CHEBI:29108"/>
    </ligand>
</feature>
<name>A0A3E0U1C0_9GAMM</name>
<dbReference type="InterPro" id="IPR003159">
    <property type="entry name" value="Lyase_8_central_dom"/>
</dbReference>
<evidence type="ECO:0000313" key="10">
    <source>
        <dbReference type="EMBL" id="REL30746.1"/>
    </source>
</evidence>
<keyword evidence="2" id="KW-0456">Lyase</keyword>
<evidence type="ECO:0000256" key="6">
    <source>
        <dbReference type="SAM" id="SignalP"/>
    </source>
</evidence>
<feature type="site" description="Transition state stabilizer" evidence="4">
    <location>
        <position position="562"/>
    </location>
</feature>
<dbReference type="AlphaFoldDB" id="A0A3E0U1C0"/>
<protein>
    <recommendedName>
        <fullName evidence="12">Chondroitin ABC lyase</fullName>
    </recommendedName>
</protein>
<dbReference type="Gene3D" id="2.60.220.10">
    <property type="entry name" value="Polysaccharide lyase family 8-like, C-terminal"/>
    <property type="match status" value="1"/>
</dbReference>
<evidence type="ECO:0000313" key="11">
    <source>
        <dbReference type="Proteomes" id="UP000256899"/>
    </source>
</evidence>
<dbReference type="SUPFAM" id="SSF49785">
    <property type="entry name" value="Galactose-binding domain-like"/>
    <property type="match status" value="1"/>
</dbReference>
<evidence type="ECO:0008006" key="12">
    <source>
        <dbReference type="Google" id="ProtNLM"/>
    </source>
</evidence>
<dbReference type="InterPro" id="IPR011071">
    <property type="entry name" value="Lyase_8-like_C"/>
</dbReference>
<evidence type="ECO:0000259" key="8">
    <source>
        <dbReference type="Pfam" id="PF09092"/>
    </source>
</evidence>
<feature type="domain" description="Polysaccharide lyase family 8 central" evidence="7">
    <location>
        <begin position="625"/>
        <end position="877"/>
    </location>
</feature>
<dbReference type="InterPro" id="IPR011013">
    <property type="entry name" value="Gal_mutarotase_sf_dom"/>
</dbReference>
<dbReference type="Pfam" id="PF09092">
    <property type="entry name" value="Lyase_N"/>
    <property type="match status" value="1"/>
</dbReference>
<dbReference type="RefSeq" id="WP_116015171.1">
    <property type="nucleotide sequence ID" value="NZ_QUOT01000001.1"/>
</dbReference>
<dbReference type="InterPro" id="IPR008929">
    <property type="entry name" value="Chondroitin_lyas"/>
</dbReference>
<keyword evidence="5" id="KW-0479">Metal-binding</keyword>
<dbReference type="GO" id="GO:0006027">
    <property type="term" value="P:glycosaminoglycan catabolic process"/>
    <property type="evidence" value="ECO:0007669"/>
    <property type="project" value="InterPro"/>
</dbReference>
<feature type="binding site" evidence="5">
    <location>
        <position position="37"/>
    </location>
    <ligand>
        <name>Ca(2+)</name>
        <dbReference type="ChEBI" id="CHEBI:29108"/>
    </ligand>
</feature>
<evidence type="ECO:0000256" key="4">
    <source>
        <dbReference type="PIRSR" id="PIRSR034515-2"/>
    </source>
</evidence>
<feature type="active site" description="Proton acceptor" evidence="3">
    <location>
        <position position="502"/>
    </location>
</feature>
<keyword evidence="5" id="KW-0106">Calcium</keyword>
<dbReference type="SUPFAM" id="SSF49863">
    <property type="entry name" value="Hyaluronate lyase-like, C-terminal domain"/>
    <property type="match status" value="1"/>
</dbReference>
<dbReference type="PANTHER" id="PTHR37322">
    <property type="match status" value="1"/>
</dbReference>
<evidence type="ECO:0000256" key="2">
    <source>
        <dbReference type="ARBA" id="ARBA00023239"/>
    </source>
</evidence>
<comment type="caution">
    <text evidence="10">The sequence shown here is derived from an EMBL/GenBank/DDBJ whole genome shotgun (WGS) entry which is preliminary data.</text>
</comment>
<gene>
    <name evidence="10" type="ORF">DXX94_08465</name>
</gene>
<accession>A0A3E0U1C0</accession>
<dbReference type="SUPFAM" id="SSF48230">
    <property type="entry name" value="Chondroitin AC/alginate lyase"/>
    <property type="match status" value="1"/>
</dbReference>
<evidence type="ECO:0000256" key="5">
    <source>
        <dbReference type="PIRSR" id="PIRSR034515-3"/>
    </source>
</evidence>
<organism evidence="10 11">
    <name type="scientific">Thalassotalea euphylliae</name>
    <dbReference type="NCBI Taxonomy" id="1655234"/>
    <lineage>
        <taxon>Bacteria</taxon>
        <taxon>Pseudomonadati</taxon>
        <taxon>Pseudomonadota</taxon>
        <taxon>Gammaproteobacteria</taxon>
        <taxon>Alteromonadales</taxon>
        <taxon>Colwelliaceae</taxon>
        <taxon>Thalassotalea</taxon>
    </lineage>
</organism>
<dbReference type="Proteomes" id="UP000256899">
    <property type="component" value="Unassembled WGS sequence"/>
</dbReference>
<feature type="site" description="Important for catalytic activity against all substrates" evidence="4">
    <location>
        <position position="188"/>
    </location>
</feature>
<dbReference type="Gene3D" id="2.70.98.10">
    <property type="match status" value="1"/>
</dbReference>
<dbReference type="GO" id="GO:0005576">
    <property type="term" value="C:extracellular region"/>
    <property type="evidence" value="ECO:0007669"/>
    <property type="project" value="InterPro"/>
</dbReference>
<feature type="domain" description="Lyase N-terminal" evidence="8">
    <location>
        <begin position="32"/>
        <end position="197"/>
    </location>
</feature>
<evidence type="ECO:0000256" key="3">
    <source>
        <dbReference type="PIRSR" id="PIRSR034515-1"/>
    </source>
</evidence>
<dbReference type="GO" id="GO:0034000">
    <property type="term" value="F:chondroitin-sulfate-ABC endolyase activity"/>
    <property type="evidence" value="ECO:0007669"/>
    <property type="project" value="InterPro"/>
</dbReference>
<dbReference type="EMBL" id="QUOT01000001">
    <property type="protein sequence ID" value="REL30746.1"/>
    <property type="molecule type" value="Genomic_DNA"/>
</dbReference>
<evidence type="ECO:0000259" key="7">
    <source>
        <dbReference type="Pfam" id="PF02278"/>
    </source>
</evidence>
<keyword evidence="11" id="KW-1185">Reference proteome</keyword>
<feature type="active site" description="Proton acceptor" evidence="3">
    <location>
        <position position="393"/>
    </location>
</feature>
<comment type="similarity">
    <text evidence="1">Belongs to the polysaccharide lyase 8 family.</text>
</comment>
<evidence type="ECO:0000259" key="9">
    <source>
        <dbReference type="Pfam" id="PF09093"/>
    </source>
</evidence>
<dbReference type="Gene3D" id="1.50.10.100">
    <property type="entry name" value="Chondroitin AC/alginate lyase"/>
    <property type="match status" value="1"/>
</dbReference>
<dbReference type="PANTHER" id="PTHR37322:SF3">
    <property type="entry name" value="CHONDROITIN SULFATE ABC EXOLYASE"/>
    <property type="match status" value="1"/>
</dbReference>
<dbReference type="InterPro" id="IPR015177">
    <property type="entry name" value="Lyase_catalyt"/>
</dbReference>
<feature type="signal peptide" evidence="6">
    <location>
        <begin position="1"/>
        <end position="27"/>
    </location>
</feature>
<dbReference type="Pfam" id="PF02278">
    <property type="entry name" value="Lyase_8"/>
    <property type="match status" value="1"/>
</dbReference>
<dbReference type="GO" id="GO:0005975">
    <property type="term" value="P:carbohydrate metabolic process"/>
    <property type="evidence" value="ECO:0007669"/>
    <property type="project" value="InterPro"/>
</dbReference>
<dbReference type="GO" id="GO:0046872">
    <property type="term" value="F:metal ion binding"/>
    <property type="evidence" value="ECO:0007669"/>
    <property type="project" value="UniProtKB-KW"/>
</dbReference>
<dbReference type="GO" id="GO:0030246">
    <property type="term" value="F:carbohydrate binding"/>
    <property type="evidence" value="ECO:0007669"/>
    <property type="project" value="InterPro"/>
</dbReference>
<feature type="chain" id="PRO_5017791863" description="Chondroitin ABC lyase" evidence="6">
    <location>
        <begin position="28"/>
        <end position="1055"/>
    </location>
</feature>
<reference evidence="11" key="1">
    <citation type="submission" date="2018-08" db="EMBL/GenBank/DDBJ databases">
        <title>Thalassotalea euphylliae genome.</title>
        <authorList>
            <person name="Summers S."/>
            <person name="Rice S.A."/>
            <person name="Freckelton M.L."/>
            <person name="Nedved B.T."/>
            <person name="Hadfield M.G."/>
        </authorList>
    </citation>
    <scope>NUCLEOTIDE SEQUENCE [LARGE SCALE GENOMIC DNA]</scope>
    <source>
        <strain evidence="11">H3</strain>
    </source>
</reference>
<dbReference type="GO" id="GO:0042597">
    <property type="term" value="C:periplasmic space"/>
    <property type="evidence" value="ECO:0007669"/>
    <property type="project" value="TreeGrafter"/>
</dbReference>
<feature type="active site" description="Proton donor" evidence="3">
    <location>
        <position position="509"/>
    </location>
</feature>
<dbReference type="InterPro" id="IPR014718">
    <property type="entry name" value="GH-type_carb-bd"/>
</dbReference>
<evidence type="ECO:0000256" key="1">
    <source>
        <dbReference type="ARBA" id="ARBA00006699"/>
    </source>
</evidence>
<dbReference type="Pfam" id="PF09093">
    <property type="entry name" value="Lyase_catalyt"/>
    <property type="match status" value="1"/>
</dbReference>
<keyword evidence="6" id="KW-0732">Signal</keyword>
<dbReference type="SUPFAM" id="SSF74650">
    <property type="entry name" value="Galactose mutarotase-like"/>
    <property type="match status" value="1"/>
</dbReference>
<feature type="site" description="Important for catalytic activity against all substrates" evidence="4">
    <location>
        <position position="648"/>
    </location>
</feature>
<dbReference type="Gene3D" id="2.60.120.430">
    <property type="entry name" value="Galactose-binding lectin"/>
    <property type="match status" value="1"/>
</dbReference>
<dbReference type="InterPro" id="IPR039174">
    <property type="entry name" value="Chondroitin_ABC_lyase"/>
</dbReference>
<feature type="domain" description="Lyase catalytic" evidence="9">
    <location>
        <begin position="309"/>
        <end position="595"/>
    </location>
</feature>
<dbReference type="InterPro" id="IPR015176">
    <property type="entry name" value="Lyase_N"/>
</dbReference>
<proteinExistence type="inferred from homology"/>
<sequence length="1055" mass="118226">MTLPAPTKLFISAIVLLLTATSQQIQAEQAIKLLSFEQAIDPQQINATNSQLSISDQQAKFGQHSLKWQFNANSELSLYKPIGFKRFQPNAKKQARHTFMTWLYNETPIKDKLTFQFAKNQQVAASFEVNLDFQGWRAIAVPFETDMQGQPHEGMNQLTIKAPATIAANATGTLYLDLMALSIPVDPRWPTPDFQVPHVNKPIMARANAHWGALLSYDAWQQQFEQQPHASPSSAELAAIAQITTRIDQDILNSFNSSLNKNGKVKERAKHKTRKALRSQQLNLVSGKYAENTLNRGEERYFTDSGQLKPIQMGRQLEVYKKAAVNKQQWQSLNKETVKFRQVARHLLQLARAYRLTKPAHMKAKVKKQFTSLVAHMYQQGYVRGSAVGIMHHQGYSMREWSKALFLGREMLTPELLKDSQQAIAWLTGLGRIFRPEQENNGFNVDVMNTFLPGMLMSIVMQSKQELKVAYLRALSQWMSYSMLAIKGLSGGIQPDGSFYHHAQHYVAYGNGGLNGLTPVVYYLSHTPFALSDDAYLRLRHGVMMTRIFSNGLKAPISLAGRHPEKYEEITLAPFKYLSLMGDKKVASAYLRLANIDTDKLKNKAISITPEATPNGAWVVNYSSLAIQRRNDWLATARGFSRYLVGNESYADANHFGRYMNYGHVEILPSAAQDGGYQEAGWDWNRWPGTTTVHLPLDLLAANIYQVDQYSGVEEMLLSTQSYSGANQLDQQNAMFAMKLEGHAKYNDDLTANKSVFFFDNRMVALGSNISNSNRHYPTETTLFQQSISEDQPSFIGTQAITGNNTNKRTQLNADSFYLDTLNNAYFIPKGQAVLFARQHQQSLENERKQPTEGDFASLVLSHGKAPQNASYQYAVLIDSTPTEAQSFHQQLGSKTPPYQVLQQDKHAHIVHDKATDITGYALFSSNQQLADSLIAANDTPIMVMAQVKTSAASPAKQSEQASVLKLAVTDPDLNLYQGIDVNQVGADGKQKEVSIYSTKWRHNQPQAKTIQLTLNGLWQGQGEDYQVLSHHNNQTVLAVTSIAATPVQIQLTQI</sequence>
<feature type="binding site" evidence="5">
    <location>
        <position position="177"/>
    </location>
    <ligand>
        <name>Ca(2+)</name>
        <dbReference type="ChEBI" id="CHEBI:29108"/>
    </ligand>
</feature>
<dbReference type="InterPro" id="IPR008979">
    <property type="entry name" value="Galactose-bd-like_sf"/>
</dbReference>
<dbReference type="InterPro" id="IPR024200">
    <property type="entry name" value="Chondroitinase_ABC_I"/>
</dbReference>
<dbReference type="PIRSF" id="PIRSF034515">
    <property type="entry name" value="Chondroitinase"/>
    <property type="match status" value="1"/>
</dbReference>